<keyword evidence="6" id="KW-0067">ATP-binding</keyword>
<dbReference type="EMBL" id="LNQR01000041">
    <property type="protein sequence ID" value="KWT88543.1"/>
    <property type="molecule type" value="Genomic_DNA"/>
</dbReference>
<evidence type="ECO:0000256" key="1">
    <source>
        <dbReference type="ARBA" id="ARBA00004370"/>
    </source>
</evidence>
<feature type="transmembrane region" description="Helical" evidence="8">
    <location>
        <begin position="303"/>
        <end position="325"/>
    </location>
</feature>
<accession>A0ABR5SGE6</accession>
<comment type="subcellular location">
    <subcellularLocation>
        <location evidence="1">Membrane</location>
    </subcellularLocation>
</comment>
<evidence type="ECO:0000259" key="10">
    <source>
        <dbReference type="PROSITE" id="PS50113"/>
    </source>
</evidence>
<keyword evidence="3" id="KW-0808">Transferase</keyword>
<feature type="domain" description="PAC" evidence="10">
    <location>
        <begin position="408"/>
        <end position="462"/>
    </location>
</feature>
<keyword evidence="5 11" id="KW-0418">Kinase</keyword>
<proteinExistence type="predicted"/>
<evidence type="ECO:0000256" key="3">
    <source>
        <dbReference type="ARBA" id="ARBA00022679"/>
    </source>
</evidence>
<evidence type="ECO:0000259" key="9">
    <source>
        <dbReference type="PROSITE" id="PS50112"/>
    </source>
</evidence>
<dbReference type="CDD" id="cd12914">
    <property type="entry name" value="PDC1_DGC_like"/>
    <property type="match status" value="1"/>
</dbReference>
<dbReference type="InterPro" id="IPR052155">
    <property type="entry name" value="Biofilm_reg_signaling"/>
</dbReference>
<dbReference type="Pfam" id="PF13426">
    <property type="entry name" value="PAS_9"/>
    <property type="match status" value="1"/>
</dbReference>
<dbReference type="InterPro" id="IPR029151">
    <property type="entry name" value="Sensor-like_sf"/>
</dbReference>
<dbReference type="Proteomes" id="UP000060487">
    <property type="component" value="Unassembled WGS sequence"/>
</dbReference>
<protein>
    <submittedName>
        <fullName evidence="11">Multi-sensor hybrid histidine kinase</fullName>
    </submittedName>
</protein>
<dbReference type="InterPro" id="IPR035965">
    <property type="entry name" value="PAS-like_dom_sf"/>
</dbReference>
<dbReference type="SUPFAM" id="SSF55785">
    <property type="entry name" value="PYP-like sensor domain (PAS domain)"/>
    <property type="match status" value="2"/>
</dbReference>
<evidence type="ECO:0000313" key="12">
    <source>
        <dbReference type="Proteomes" id="UP000060487"/>
    </source>
</evidence>
<dbReference type="InterPro" id="IPR000700">
    <property type="entry name" value="PAS-assoc_C"/>
</dbReference>
<dbReference type="NCBIfam" id="TIGR00229">
    <property type="entry name" value="sensory_box"/>
    <property type="match status" value="2"/>
</dbReference>
<keyword evidence="2" id="KW-0597">Phosphoprotein</keyword>
<dbReference type="SUPFAM" id="SSF103190">
    <property type="entry name" value="Sensory domain-like"/>
    <property type="match status" value="1"/>
</dbReference>
<keyword evidence="8" id="KW-0472">Membrane</keyword>
<dbReference type="Pfam" id="PF00989">
    <property type="entry name" value="PAS"/>
    <property type="match status" value="1"/>
</dbReference>
<dbReference type="InterPro" id="IPR000014">
    <property type="entry name" value="PAS"/>
</dbReference>
<dbReference type="PROSITE" id="PS50113">
    <property type="entry name" value="PAC"/>
    <property type="match status" value="1"/>
</dbReference>
<evidence type="ECO:0000256" key="4">
    <source>
        <dbReference type="ARBA" id="ARBA00022741"/>
    </source>
</evidence>
<evidence type="ECO:0000256" key="5">
    <source>
        <dbReference type="ARBA" id="ARBA00022777"/>
    </source>
</evidence>
<dbReference type="InterPro" id="IPR013767">
    <property type="entry name" value="PAS_fold"/>
</dbReference>
<dbReference type="InterPro" id="IPR001610">
    <property type="entry name" value="PAC"/>
</dbReference>
<keyword evidence="7" id="KW-0902">Two-component regulatory system</keyword>
<feature type="transmembrane region" description="Helical" evidence="8">
    <location>
        <begin position="12"/>
        <end position="33"/>
    </location>
</feature>
<evidence type="ECO:0000256" key="2">
    <source>
        <dbReference type="ARBA" id="ARBA00022553"/>
    </source>
</evidence>
<gene>
    <name evidence="11" type="ORF">ASN18_1245</name>
</gene>
<dbReference type="GO" id="GO:0016301">
    <property type="term" value="F:kinase activity"/>
    <property type="evidence" value="ECO:0007669"/>
    <property type="project" value="UniProtKB-KW"/>
</dbReference>
<organism evidence="11 12">
    <name type="scientific">Candidatus Magnetominusculus xianensis</name>
    <dbReference type="NCBI Taxonomy" id="1748249"/>
    <lineage>
        <taxon>Bacteria</taxon>
        <taxon>Pseudomonadati</taxon>
        <taxon>Nitrospirota</taxon>
        <taxon>Nitrospiria</taxon>
        <taxon>Nitrospirales</taxon>
        <taxon>Nitrospiraceae</taxon>
        <taxon>Candidatus Magnetominusculus</taxon>
    </lineage>
</organism>
<evidence type="ECO:0000256" key="7">
    <source>
        <dbReference type="ARBA" id="ARBA00023012"/>
    </source>
</evidence>
<comment type="caution">
    <text evidence="11">The sequence shown here is derived from an EMBL/GenBank/DDBJ whole genome shotgun (WGS) entry which is preliminary data.</text>
</comment>
<reference evidence="11 12" key="1">
    <citation type="submission" date="2015-11" db="EMBL/GenBank/DDBJ databases">
        <authorList>
            <person name="Lin W."/>
        </authorList>
    </citation>
    <scope>NUCLEOTIDE SEQUENCE [LARGE SCALE GENOMIC DNA]</scope>
    <source>
        <strain evidence="11 12">HCH-1</strain>
    </source>
</reference>
<keyword evidence="8" id="KW-0812">Transmembrane</keyword>
<feature type="domain" description="PAS" evidence="9">
    <location>
        <begin position="463"/>
        <end position="518"/>
    </location>
</feature>
<dbReference type="PANTHER" id="PTHR44757">
    <property type="entry name" value="DIGUANYLATE CYCLASE DGCP"/>
    <property type="match status" value="1"/>
</dbReference>
<dbReference type="RefSeq" id="WP_085051887.1">
    <property type="nucleotide sequence ID" value="NZ_LNQR01000041.1"/>
</dbReference>
<evidence type="ECO:0000256" key="6">
    <source>
        <dbReference type="ARBA" id="ARBA00022840"/>
    </source>
</evidence>
<dbReference type="SMART" id="SM00086">
    <property type="entry name" value="PAC"/>
    <property type="match status" value="2"/>
</dbReference>
<dbReference type="PANTHER" id="PTHR44757:SF2">
    <property type="entry name" value="BIOFILM ARCHITECTURE MAINTENANCE PROTEIN MBAA"/>
    <property type="match status" value="1"/>
</dbReference>
<name>A0ABR5SGE6_9BACT</name>
<dbReference type="SMART" id="SM00091">
    <property type="entry name" value="PAS"/>
    <property type="match status" value="2"/>
</dbReference>
<sequence>MKDTPALRRALICTVITLIMAAALLSLILYDVINSADERERAKTLQSLKDVITRLHADTMHGQAMGAALLMGLNEPLIKEVAKETLPRDDHNTLLRLVAAKRMFGADGIFIVNASGVIVAHESDVKRSTGMDMSKRSYFKQAMANKLSVYPAISISTGDKVFYTSAPIHDGETVNTPVIGALTMRIPADPVIIKYIEALPGRALLLSPEGIVYSTTEHSWLYASTKKLTKKHIEDIRKEKRYGKMFDNNTPKQLPFNIEDTSAVIGGKRYSISRDFFDWNDIGGLWQLVVIQDTTKWASRLDIIIIIAVVVIGSMIFGLLLYIILRQRWHKTQDDIRIKKLSSAIETSPIMVIITSTTGVIEYVNEAFVQTTGYTMTEAIGNKPLMLKSGLTPEETYNSLWAALREGRSWQGEFINRCKGGALCTVFSTITPLAGEDGKVVNYVCLQEDITARKQIDDALAKSQRRLSLLVENSPLAIIEWGLGSKVVAWNPAAERIFGYTREEAMGRTAAELIIPQEAPLHEPKSSTEHDYQANITKDGVHIACSWHNVTLTDEAGHSIGVTSLVEDVTHRKNMLADLNQYVKEMERFNSLTVDREHRMIQLKREINDLHEKIGLAARYKIVS</sequence>
<keyword evidence="12" id="KW-1185">Reference proteome</keyword>
<dbReference type="Gene3D" id="3.30.450.20">
    <property type="entry name" value="PAS domain"/>
    <property type="match status" value="3"/>
</dbReference>
<dbReference type="CDD" id="cd00130">
    <property type="entry name" value="PAS"/>
    <property type="match status" value="2"/>
</dbReference>
<keyword evidence="4" id="KW-0547">Nucleotide-binding</keyword>
<evidence type="ECO:0000313" key="11">
    <source>
        <dbReference type="EMBL" id="KWT88543.1"/>
    </source>
</evidence>
<keyword evidence="8" id="KW-1133">Transmembrane helix</keyword>
<evidence type="ECO:0000256" key="8">
    <source>
        <dbReference type="SAM" id="Phobius"/>
    </source>
</evidence>
<feature type="domain" description="PAS" evidence="9">
    <location>
        <begin position="337"/>
        <end position="395"/>
    </location>
</feature>
<dbReference type="PROSITE" id="PS50112">
    <property type="entry name" value="PAS"/>
    <property type="match status" value="2"/>
</dbReference>